<dbReference type="Proteomes" id="UP001056384">
    <property type="component" value="Chromosome 7"/>
</dbReference>
<reference evidence="2" key="1">
    <citation type="submission" date="2022-06" db="EMBL/GenBank/DDBJ databases">
        <title>Complete genome sequences of two strains of the flax pathogen Septoria linicola.</title>
        <authorList>
            <person name="Lapalu N."/>
            <person name="Simon A."/>
            <person name="Demenou B."/>
            <person name="Paumier D."/>
            <person name="Guillot M.-P."/>
            <person name="Gout L."/>
            <person name="Valade R."/>
        </authorList>
    </citation>
    <scope>NUCLEOTIDE SEQUENCE</scope>
    <source>
        <strain evidence="2">SE15195</strain>
    </source>
</reference>
<dbReference type="EMBL" id="CP099424">
    <property type="protein sequence ID" value="USW55668.1"/>
    <property type="molecule type" value="Genomic_DNA"/>
</dbReference>
<organism evidence="2 3">
    <name type="scientific">Septoria linicola</name>
    <dbReference type="NCBI Taxonomy" id="215465"/>
    <lineage>
        <taxon>Eukaryota</taxon>
        <taxon>Fungi</taxon>
        <taxon>Dikarya</taxon>
        <taxon>Ascomycota</taxon>
        <taxon>Pezizomycotina</taxon>
        <taxon>Dothideomycetes</taxon>
        <taxon>Dothideomycetidae</taxon>
        <taxon>Mycosphaerellales</taxon>
        <taxon>Mycosphaerellaceae</taxon>
        <taxon>Septoria</taxon>
    </lineage>
</organism>
<feature type="region of interest" description="Disordered" evidence="1">
    <location>
        <begin position="1"/>
        <end position="27"/>
    </location>
</feature>
<feature type="compositionally biased region" description="Low complexity" evidence="1">
    <location>
        <begin position="518"/>
        <end position="527"/>
    </location>
</feature>
<evidence type="ECO:0000313" key="2">
    <source>
        <dbReference type="EMBL" id="USW55668.1"/>
    </source>
</evidence>
<dbReference type="AlphaFoldDB" id="A0A9Q9ENP0"/>
<proteinExistence type="predicted"/>
<name>A0A9Q9ENP0_9PEZI</name>
<evidence type="ECO:0000256" key="1">
    <source>
        <dbReference type="SAM" id="MobiDB-lite"/>
    </source>
</evidence>
<feature type="region of interest" description="Disordered" evidence="1">
    <location>
        <begin position="329"/>
        <end position="363"/>
    </location>
</feature>
<gene>
    <name evidence="2" type="ORF">Slin15195_G089870</name>
</gene>
<feature type="region of interest" description="Disordered" evidence="1">
    <location>
        <begin position="145"/>
        <end position="170"/>
    </location>
</feature>
<sequence>MQSAYHFGKPGSLEDDNETAGTAAARPTPGSAEVLYRMASDFCWRAVIILLSIELKVQILKVLHILEYFNMATASDPNAISAGNGVFPPGHRLLARHSPLWRPPCFGNLGGAEWPDEASSVSGGASSMSFGGVSGVHFPNAGETHTNFGFNDEQGNEESQDFPGPADGGEAIVEEPAEVANERFCCVWNHSSGHAHDEHCSTRHRFVARLRRHHEKHMFFYCTVCFLTFDSKDDRRRHGPHCGRFKCVNPVCVNCGQYPADTQVECNHPAGKNKQPDIYREVCRIAIAKFKLVFTFAAAQSLGLVDWEHNDTSTSFGEDAMELDDHLPAESDAGARHGPQSDALPGATPATAARLEGSRDSPVSTLLQEAEDFVKLLRVLHRRRTIPNRATELVILIASFMMRICRDVMLERLRETTSRLSADTQAQILVLATIAARSGAVSDRSTQNNGVAGSSNNVDVFGVQSSHVPEPQSTEDLLLNIGSRFTRTPRPAVPISLDDYLSPRNLSPYHGHRPYVPSQQQASSFEESFGEDVE</sequence>
<evidence type="ECO:0000313" key="3">
    <source>
        <dbReference type="Proteomes" id="UP001056384"/>
    </source>
</evidence>
<accession>A0A9Q9ENP0</accession>
<feature type="region of interest" description="Disordered" evidence="1">
    <location>
        <begin position="511"/>
        <end position="534"/>
    </location>
</feature>
<keyword evidence="3" id="KW-1185">Reference proteome</keyword>
<protein>
    <submittedName>
        <fullName evidence="2">Uncharacterized protein</fullName>
    </submittedName>
</protein>